<keyword evidence="2" id="KW-1185">Reference proteome</keyword>
<sequence length="167" mass="17437">MHQPHTRAAAAPAVDTTELVMVGAHGGAGTSTLSALLYGWDLGSIGNSIEPGRPPVRAHGRPLVVVCRNTVPAARYATAAVTALETWDERIAVLAIVSDGQPEPKDAVARFALLAGRVGHLSRVPYVRALRLVDSPLDVKLPARAWGALMHLRALAEAGPTAPGRPA</sequence>
<dbReference type="EMBL" id="QLYX01000004">
    <property type="protein sequence ID" value="RAY14979.1"/>
    <property type="molecule type" value="Genomic_DNA"/>
</dbReference>
<evidence type="ECO:0000313" key="1">
    <source>
        <dbReference type="EMBL" id="RAY14979.1"/>
    </source>
</evidence>
<dbReference type="RefSeq" id="WP_111865116.1">
    <property type="nucleotide sequence ID" value="NZ_QLYX01000004.1"/>
</dbReference>
<dbReference type="AlphaFoldDB" id="A0A365H7G0"/>
<evidence type="ECO:0000313" key="2">
    <source>
        <dbReference type="Proteomes" id="UP000251891"/>
    </source>
</evidence>
<dbReference type="Proteomes" id="UP000251891">
    <property type="component" value="Unassembled WGS sequence"/>
</dbReference>
<protein>
    <submittedName>
        <fullName evidence="1">Uncharacterized protein</fullName>
    </submittedName>
</protein>
<dbReference type="OrthoDB" id="3428863at2"/>
<organism evidence="1 2">
    <name type="scientific">Actinomadura craniellae</name>
    <dbReference type="NCBI Taxonomy" id="2231787"/>
    <lineage>
        <taxon>Bacteria</taxon>
        <taxon>Bacillati</taxon>
        <taxon>Actinomycetota</taxon>
        <taxon>Actinomycetes</taxon>
        <taxon>Streptosporangiales</taxon>
        <taxon>Thermomonosporaceae</taxon>
        <taxon>Actinomadura</taxon>
    </lineage>
</organism>
<proteinExistence type="predicted"/>
<gene>
    <name evidence="1" type="ORF">DPM19_09510</name>
</gene>
<comment type="caution">
    <text evidence="1">The sequence shown here is derived from an EMBL/GenBank/DDBJ whole genome shotgun (WGS) entry which is preliminary data.</text>
</comment>
<accession>A0A365H7G0</accession>
<name>A0A365H7G0_9ACTN</name>
<reference evidence="1 2" key="1">
    <citation type="submission" date="2018-06" db="EMBL/GenBank/DDBJ databases">
        <title>Actinomadura craniellae sp. nov. isolated from marine sponge Craniella sp.</title>
        <authorList>
            <person name="Li L."/>
            <person name="Xu Q.H."/>
            <person name="Lin H.W."/>
            <person name="Lu Y.H."/>
        </authorList>
    </citation>
    <scope>NUCLEOTIDE SEQUENCE [LARGE SCALE GENOMIC DNA]</scope>
    <source>
        <strain evidence="1 2">LHW63021</strain>
    </source>
</reference>